<sequence length="442" mass="48500">MLGTAARLGVLHRALTPSLLESLDNKRKDMADRILTTHVGSLPRTPEILEANRSVAAGEITQEEFREIQKENVEWVVKKQREIGIDIVNDGEYGHPASGPDDMGSWWSYSFSRLGGLKLGAADEENPEREIVLNPAGDPESPGNRVHIGRVASFDTRRDWQLFHDLYADAASGAAPAVQGRGAQAPYIGAPLTYTGQELVKRDAHLLREAMRAARAEQGFVASISPGMAADIGNRFYETEEELLGAAADAMGQEYKAIADAGLTVQIDAPELADVWDRINPEPNVADFQAFISRRVDAINRALRDVPREQARLHICWGSWHGPHSTDVPFELIVDECLRANVSGFSFENSTGRHAHEWRVWQNRSLPKETVIYPGVVAHSTNILEHPRAVADRIIKFADLVGPENVIASTDCGLGGRLNGTLAWAKLESLVEGARIASAELF</sequence>
<organism evidence="2 3">
    <name type="scientific">Corynebacterium flavescens</name>
    <dbReference type="NCBI Taxonomy" id="28028"/>
    <lineage>
        <taxon>Bacteria</taxon>
        <taxon>Bacillati</taxon>
        <taxon>Actinomycetota</taxon>
        <taxon>Actinomycetes</taxon>
        <taxon>Mycobacteriales</taxon>
        <taxon>Corynebacteriaceae</taxon>
        <taxon>Corynebacterium</taxon>
    </lineage>
</organism>
<comment type="caution">
    <text evidence="2">The sequence shown here is derived from an EMBL/GenBank/DDBJ whole genome shotgun (WGS) entry which is preliminary data.</text>
</comment>
<evidence type="ECO:0000313" key="3">
    <source>
        <dbReference type="Proteomes" id="UP000315353"/>
    </source>
</evidence>
<name>A0AB73B5X3_CORFL</name>
<proteinExistence type="predicted"/>
<dbReference type="Gene3D" id="3.20.20.210">
    <property type="match status" value="1"/>
</dbReference>
<dbReference type="PANTHER" id="PTHR43844">
    <property type="entry name" value="METHIONINE SYNTHASE"/>
    <property type="match status" value="1"/>
</dbReference>
<accession>A0AB73B5X3</accession>
<dbReference type="InterPro" id="IPR038071">
    <property type="entry name" value="UROD/MetE-like_sf"/>
</dbReference>
<protein>
    <submittedName>
        <fullName evidence="2">Methionine synthase</fullName>
    </submittedName>
</protein>
<dbReference type="InterPro" id="IPR002629">
    <property type="entry name" value="Met_Synth_C/arc"/>
</dbReference>
<reference evidence="2 3" key="1">
    <citation type="submission" date="2019-06" db="EMBL/GenBank/DDBJ databases">
        <title>Whole genome shotgun sequence of Corynebacterium flavescens NBRC 14136.</title>
        <authorList>
            <person name="Hosoyama A."/>
            <person name="Uohara A."/>
            <person name="Ohji S."/>
            <person name="Ichikawa N."/>
        </authorList>
    </citation>
    <scope>NUCLEOTIDE SEQUENCE [LARGE SCALE GENOMIC DNA]</scope>
    <source>
        <strain evidence="2 3">NBRC 14136</strain>
    </source>
</reference>
<dbReference type="SUPFAM" id="SSF51726">
    <property type="entry name" value="UROD/MetE-like"/>
    <property type="match status" value="1"/>
</dbReference>
<dbReference type="AlphaFoldDB" id="A0AB73B5X3"/>
<feature type="domain" description="Cobalamin-independent methionine synthase MetE C-terminal/archaeal" evidence="1">
    <location>
        <begin position="35"/>
        <end position="92"/>
    </location>
</feature>
<dbReference type="Pfam" id="PF01717">
    <property type="entry name" value="Meth_synt_2"/>
    <property type="match status" value="1"/>
</dbReference>
<dbReference type="PANTHER" id="PTHR43844:SF2">
    <property type="entry name" value="SYNTHASE, VITAMIN-B12 INDEPENDENT, PUTATIVE (AFU_ORTHOLOGUE AFUA_3G12060)-RELATED"/>
    <property type="match status" value="1"/>
</dbReference>
<gene>
    <name evidence="2" type="ORF">CFL01nite_05610</name>
</gene>
<evidence type="ECO:0000259" key="1">
    <source>
        <dbReference type="Pfam" id="PF01717"/>
    </source>
</evidence>
<dbReference type="Proteomes" id="UP000315353">
    <property type="component" value="Unassembled WGS sequence"/>
</dbReference>
<dbReference type="GO" id="GO:0003871">
    <property type="term" value="F:5-methyltetrahydropteroyltriglutamate-homocysteine S-methyltransferase activity"/>
    <property type="evidence" value="ECO:0007669"/>
    <property type="project" value="InterPro"/>
</dbReference>
<dbReference type="CDD" id="cd03311">
    <property type="entry name" value="CIMS_C_terminal_like"/>
    <property type="match status" value="1"/>
</dbReference>
<dbReference type="GO" id="GO:0009086">
    <property type="term" value="P:methionine biosynthetic process"/>
    <property type="evidence" value="ECO:0007669"/>
    <property type="project" value="InterPro"/>
</dbReference>
<dbReference type="EMBL" id="BJNB01000005">
    <property type="protein sequence ID" value="GEB97066.1"/>
    <property type="molecule type" value="Genomic_DNA"/>
</dbReference>
<evidence type="ECO:0000313" key="2">
    <source>
        <dbReference type="EMBL" id="GEB97066.1"/>
    </source>
</evidence>
<dbReference type="GO" id="GO:0008270">
    <property type="term" value="F:zinc ion binding"/>
    <property type="evidence" value="ECO:0007669"/>
    <property type="project" value="InterPro"/>
</dbReference>